<feature type="region of interest" description="Disordered" evidence="1">
    <location>
        <begin position="99"/>
        <end position="122"/>
    </location>
</feature>
<dbReference type="Pfam" id="PF26417">
    <property type="entry name" value="DUF8112"/>
    <property type="match status" value="1"/>
</dbReference>
<name>A0ABD5SG70_9EURY</name>
<keyword evidence="4" id="KW-1185">Reference proteome</keyword>
<protein>
    <recommendedName>
        <fullName evidence="2">DUF8112 domain-containing protein</fullName>
    </recommendedName>
</protein>
<dbReference type="EMBL" id="JBHSWV010000002">
    <property type="protein sequence ID" value="MFC6763535.1"/>
    <property type="molecule type" value="Genomic_DNA"/>
</dbReference>
<reference evidence="3 4" key="1">
    <citation type="journal article" date="2019" name="Int. J. Syst. Evol. Microbiol.">
        <title>The Global Catalogue of Microorganisms (GCM) 10K type strain sequencing project: providing services to taxonomists for standard genome sequencing and annotation.</title>
        <authorList>
            <consortium name="The Broad Institute Genomics Platform"/>
            <consortium name="The Broad Institute Genome Sequencing Center for Infectious Disease"/>
            <person name="Wu L."/>
            <person name="Ma J."/>
        </authorList>
    </citation>
    <scope>NUCLEOTIDE SEQUENCE [LARGE SCALE GENOMIC DNA]</scope>
    <source>
        <strain evidence="3 4">LMG 29247</strain>
    </source>
</reference>
<comment type="caution">
    <text evidence="3">The sequence shown here is derived from an EMBL/GenBank/DDBJ whole genome shotgun (WGS) entry which is preliminary data.</text>
</comment>
<evidence type="ECO:0000256" key="1">
    <source>
        <dbReference type="SAM" id="MobiDB-lite"/>
    </source>
</evidence>
<sequence length="122" mass="13281">MKVVTTPTQLLEGFPVGPHGTTMCQHCGYTFHEGDRATVLAARPADTDCWAIHRPYCVACSPDTITQPTLGCTELLAQCRLGTRADLATQQTRLIVLEPEIQDSSPPTNRAAEPRAIPVPQR</sequence>
<dbReference type="Proteomes" id="UP001596383">
    <property type="component" value="Unassembled WGS sequence"/>
</dbReference>
<dbReference type="AlphaFoldDB" id="A0ABD5SG70"/>
<dbReference type="InterPro" id="IPR058425">
    <property type="entry name" value="DUF8112"/>
</dbReference>
<dbReference type="RefSeq" id="WP_273736654.1">
    <property type="nucleotide sequence ID" value="NZ_JAQIVI010000002.1"/>
</dbReference>
<organism evidence="3 4">
    <name type="scientific">Natrinema soli</name>
    <dbReference type="NCBI Taxonomy" id="1930624"/>
    <lineage>
        <taxon>Archaea</taxon>
        <taxon>Methanobacteriati</taxon>
        <taxon>Methanobacteriota</taxon>
        <taxon>Stenosarchaea group</taxon>
        <taxon>Halobacteria</taxon>
        <taxon>Halobacteriales</taxon>
        <taxon>Natrialbaceae</taxon>
        <taxon>Natrinema</taxon>
    </lineage>
</organism>
<evidence type="ECO:0000313" key="4">
    <source>
        <dbReference type="Proteomes" id="UP001596383"/>
    </source>
</evidence>
<evidence type="ECO:0000259" key="2">
    <source>
        <dbReference type="Pfam" id="PF26417"/>
    </source>
</evidence>
<feature type="domain" description="DUF8112" evidence="2">
    <location>
        <begin position="4"/>
        <end position="107"/>
    </location>
</feature>
<proteinExistence type="predicted"/>
<evidence type="ECO:0000313" key="3">
    <source>
        <dbReference type="EMBL" id="MFC6763535.1"/>
    </source>
</evidence>
<gene>
    <name evidence="3" type="ORF">ACFQE6_00080</name>
</gene>
<accession>A0ABD5SG70</accession>